<sequence length="221" mass="25136">MWTTTYTILFTNERARSGKYWILTAPPIVSTGADVFTSTWMSFPPMPNYTREIETTGHYYPWIGLAPSSPTPAVVLHTMQSLPSRPGSKYSATRGNGGYWAMADRGQNYLIWKLISRSGGAKAKNTPVRHRPVSAVAPCSTVYFMLPIKNMVLSSNLRESVSPNVYRFWGSSLQSRRGYRHTLQYNTRNHHRIRLRGAEQQVSARFGPQGIRKKCTFKLRE</sequence>
<evidence type="ECO:0000313" key="2">
    <source>
        <dbReference type="Proteomes" id="UP001447188"/>
    </source>
</evidence>
<evidence type="ECO:0000313" key="1">
    <source>
        <dbReference type="EMBL" id="KAL0631407.1"/>
    </source>
</evidence>
<comment type="caution">
    <text evidence="1">The sequence shown here is derived from an EMBL/GenBank/DDBJ whole genome shotgun (WGS) entry which is preliminary data.</text>
</comment>
<accession>A0ABR3G6S1</accession>
<proteinExistence type="predicted"/>
<organism evidence="1 2">
    <name type="scientific">Discina gigas</name>
    <dbReference type="NCBI Taxonomy" id="1032678"/>
    <lineage>
        <taxon>Eukaryota</taxon>
        <taxon>Fungi</taxon>
        <taxon>Dikarya</taxon>
        <taxon>Ascomycota</taxon>
        <taxon>Pezizomycotina</taxon>
        <taxon>Pezizomycetes</taxon>
        <taxon>Pezizales</taxon>
        <taxon>Discinaceae</taxon>
        <taxon>Discina</taxon>
    </lineage>
</organism>
<name>A0ABR3G6S1_9PEZI</name>
<gene>
    <name evidence="1" type="ORF">Q9L58_009725</name>
</gene>
<keyword evidence="2" id="KW-1185">Reference proteome</keyword>
<dbReference type="Proteomes" id="UP001447188">
    <property type="component" value="Unassembled WGS sequence"/>
</dbReference>
<reference evidence="1 2" key="1">
    <citation type="submission" date="2024-02" db="EMBL/GenBank/DDBJ databases">
        <title>Discinaceae phylogenomics.</title>
        <authorList>
            <person name="Dirks A.C."/>
            <person name="James T.Y."/>
        </authorList>
    </citation>
    <scope>NUCLEOTIDE SEQUENCE [LARGE SCALE GENOMIC DNA]</scope>
    <source>
        <strain evidence="1 2">ACD0624</strain>
    </source>
</reference>
<dbReference type="EMBL" id="JBBBZM010000253">
    <property type="protein sequence ID" value="KAL0631407.1"/>
    <property type="molecule type" value="Genomic_DNA"/>
</dbReference>
<protein>
    <submittedName>
        <fullName evidence="1">Uncharacterized protein</fullName>
    </submittedName>
</protein>